<evidence type="ECO:0000256" key="2">
    <source>
        <dbReference type="ARBA" id="ARBA00022723"/>
    </source>
</evidence>
<dbReference type="Pfam" id="PF02754">
    <property type="entry name" value="CCG"/>
    <property type="match status" value="1"/>
</dbReference>
<dbReference type="PANTHER" id="PTHR43255:SF1">
    <property type="entry name" value="IRON-SULFUR-BINDING OXIDOREDUCTASE FADF-RELATED"/>
    <property type="match status" value="1"/>
</dbReference>
<evidence type="ECO:0000256" key="3">
    <source>
        <dbReference type="ARBA" id="ARBA00023002"/>
    </source>
</evidence>
<evidence type="ECO:0000256" key="1">
    <source>
        <dbReference type="ARBA" id="ARBA00022485"/>
    </source>
</evidence>
<evidence type="ECO:0000259" key="6">
    <source>
        <dbReference type="Pfam" id="PF02754"/>
    </source>
</evidence>
<keyword evidence="3" id="KW-0560">Oxidoreductase</keyword>
<comment type="caution">
    <text evidence="7">The sequence shown here is derived from an EMBL/GenBank/DDBJ whole genome shotgun (WGS) entry which is preliminary data.</text>
</comment>
<dbReference type="GO" id="GO:0046872">
    <property type="term" value="F:metal ion binding"/>
    <property type="evidence" value="ECO:0007669"/>
    <property type="project" value="UniProtKB-KW"/>
</dbReference>
<gene>
    <name evidence="7" type="ORF">B1A_19630</name>
</gene>
<reference evidence="7" key="2">
    <citation type="journal article" date="2014" name="ISME J.">
        <title>Microbial stratification in low pH oxic and suboxic macroscopic growths along an acid mine drainage.</title>
        <authorList>
            <person name="Mendez-Garcia C."/>
            <person name="Mesa V."/>
            <person name="Sprenger R.R."/>
            <person name="Richter M."/>
            <person name="Diez M.S."/>
            <person name="Solano J."/>
            <person name="Bargiela R."/>
            <person name="Golyshina O.V."/>
            <person name="Manteca A."/>
            <person name="Ramos J.L."/>
            <person name="Gallego J.R."/>
            <person name="Llorente I."/>
            <person name="Martins Dos Santos V.A."/>
            <person name="Jensen O.N."/>
            <person name="Pelaez A.I."/>
            <person name="Sanchez J."/>
            <person name="Ferrer M."/>
        </authorList>
    </citation>
    <scope>NUCLEOTIDE SEQUENCE</scope>
</reference>
<feature type="domain" description="Cysteine-rich" evidence="6">
    <location>
        <begin position="71"/>
        <end position="156"/>
    </location>
</feature>
<dbReference type="InterPro" id="IPR051460">
    <property type="entry name" value="HdrC_iron-sulfur_subunit"/>
</dbReference>
<evidence type="ECO:0000256" key="4">
    <source>
        <dbReference type="ARBA" id="ARBA00023004"/>
    </source>
</evidence>
<dbReference type="GO" id="GO:0016491">
    <property type="term" value="F:oxidoreductase activity"/>
    <property type="evidence" value="ECO:0007669"/>
    <property type="project" value="UniProtKB-KW"/>
</dbReference>
<sequence length="189" mass="21619">RGLFELVAEQNIATLGRYEFNRLVTPDPHAYNSFRNEYPSLGGVYDVTHYTQFLAPLMGQLAWKRELPYRVTFHDPCYLGRHNGEYDAPREMIRQIPGLEFVEMFRCKENGYCCGGGGGGMWLDSFTAKHTKERLSERRVREAVETGAEMLVVCCPYEVSRFEDAVKSTGNEGKLLVRDVIELVDEALH</sequence>
<reference evidence="7" key="1">
    <citation type="submission" date="2013-08" db="EMBL/GenBank/DDBJ databases">
        <authorList>
            <person name="Mendez C."/>
            <person name="Richter M."/>
            <person name="Ferrer M."/>
            <person name="Sanchez J."/>
        </authorList>
    </citation>
    <scope>NUCLEOTIDE SEQUENCE</scope>
</reference>
<keyword evidence="2" id="KW-0479">Metal-binding</keyword>
<keyword evidence="5" id="KW-0411">Iron-sulfur</keyword>
<evidence type="ECO:0000313" key="7">
    <source>
        <dbReference type="EMBL" id="EQD32048.1"/>
    </source>
</evidence>
<dbReference type="GO" id="GO:0051539">
    <property type="term" value="F:4 iron, 4 sulfur cluster binding"/>
    <property type="evidence" value="ECO:0007669"/>
    <property type="project" value="UniProtKB-KW"/>
</dbReference>
<dbReference type="EMBL" id="AUZX01014494">
    <property type="protein sequence ID" value="EQD32048.1"/>
    <property type="molecule type" value="Genomic_DNA"/>
</dbReference>
<protein>
    <recommendedName>
        <fullName evidence="6">Cysteine-rich domain-containing protein</fullName>
    </recommendedName>
</protein>
<dbReference type="AlphaFoldDB" id="T0YG30"/>
<dbReference type="InterPro" id="IPR004017">
    <property type="entry name" value="Cys_rich_dom"/>
</dbReference>
<keyword evidence="1" id="KW-0004">4Fe-4S</keyword>
<dbReference type="PANTHER" id="PTHR43255">
    <property type="entry name" value="IRON-SULFUR-BINDING OXIDOREDUCTASE FADF-RELATED-RELATED"/>
    <property type="match status" value="1"/>
</dbReference>
<keyword evidence="4" id="KW-0408">Iron</keyword>
<proteinExistence type="predicted"/>
<accession>T0YG30</accession>
<evidence type="ECO:0000256" key="5">
    <source>
        <dbReference type="ARBA" id="ARBA00023014"/>
    </source>
</evidence>
<dbReference type="GO" id="GO:0005886">
    <property type="term" value="C:plasma membrane"/>
    <property type="evidence" value="ECO:0007669"/>
    <property type="project" value="TreeGrafter"/>
</dbReference>
<organism evidence="7">
    <name type="scientific">mine drainage metagenome</name>
    <dbReference type="NCBI Taxonomy" id="410659"/>
    <lineage>
        <taxon>unclassified sequences</taxon>
        <taxon>metagenomes</taxon>
        <taxon>ecological metagenomes</taxon>
    </lineage>
</organism>
<name>T0YG30_9ZZZZ</name>
<feature type="non-terminal residue" evidence="7">
    <location>
        <position position="1"/>
    </location>
</feature>